<name>T5AFD0_OPHSC</name>
<feature type="domain" description="O-methyltransferase C-terminal" evidence="4">
    <location>
        <begin position="239"/>
        <end position="382"/>
    </location>
</feature>
<dbReference type="AlphaFoldDB" id="T5AFD0"/>
<dbReference type="Proteomes" id="UP000019374">
    <property type="component" value="Unassembled WGS sequence"/>
</dbReference>
<protein>
    <submittedName>
        <fullName evidence="5">O-methyltransferase-like protein</fullName>
    </submittedName>
</protein>
<dbReference type="SUPFAM" id="SSF53335">
    <property type="entry name" value="S-adenosyl-L-methionine-dependent methyltransferases"/>
    <property type="match status" value="1"/>
</dbReference>
<dbReference type="PROSITE" id="PS51683">
    <property type="entry name" value="SAM_OMT_II"/>
    <property type="match status" value="1"/>
</dbReference>
<organism evidence="5 6">
    <name type="scientific">Ophiocordyceps sinensis (strain Co18 / CGMCC 3.14243)</name>
    <name type="common">Yarsagumba caterpillar fungus</name>
    <name type="synonym">Hirsutella sinensis</name>
    <dbReference type="NCBI Taxonomy" id="911162"/>
    <lineage>
        <taxon>Eukaryota</taxon>
        <taxon>Fungi</taxon>
        <taxon>Dikarya</taxon>
        <taxon>Ascomycota</taxon>
        <taxon>Pezizomycotina</taxon>
        <taxon>Sordariomycetes</taxon>
        <taxon>Hypocreomycetidae</taxon>
        <taxon>Hypocreales</taxon>
        <taxon>Ophiocordycipitaceae</taxon>
        <taxon>Ophiocordyceps</taxon>
    </lineage>
</organism>
<keyword evidence="2 5" id="KW-0808">Transferase</keyword>
<dbReference type="PIRSF" id="PIRSF005739">
    <property type="entry name" value="O-mtase"/>
    <property type="match status" value="1"/>
</dbReference>
<evidence type="ECO:0000313" key="5">
    <source>
        <dbReference type="EMBL" id="EQL00553.1"/>
    </source>
</evidence>
<dbReference type="eggNOG" id="KOG3178">
    <property type="taxonomic scope" value="Eukaryota"/>
</dbReference>
<dbReference type="InterPro" id="IPR036388">
    <property type="entry name" value="WH-like_DNA-bd_sf"/>
</dbReference>
<evidence type="ECO:0000256" key="1">
    <source>
        <dbReference type="ARBA" id="ARBA00022603"/>
    </source>
</evidence>
<dbReference type="HOGENOM" id="CLU_005533_5_2_1"/>
<dbReference type="GO" id="GO:0032259">
    <property type="term" value="P:methylation"/>
    <property type="evidence" value="ECO:0007669"/>
    <property type="project" value="UniProtKB-KW"/>
</dbReference>
<dbReference type="Gene3D" id="3.40.50.150">
    <property type="entry name" value="Vaccinia Virus protein VP39"/>
    <property type="match status" value="1"/>
</dbReference>
<evidence type="ECO:0000256" key="3">
    <source>
        <dbReference type="ARBA" id="ARBA00022691"/>
    </source>
</evidence>
<evidence type="ECO:0000313" key="6">
    <source>
        <dbReference type="Proteomes" id="UP000019374"/>
    </source>
</evidence>
<reference evidence="5 6" key="1">
    <citation type="journal article" date="2013" name="Chin. Sci. Bull.">
        <title>Genome survey uncovers the secrets of sex and lifestyle in caterpillar fungus.</title>
        <authorList>
            <person name="Hu X."/>
            <person name="Zhang Y."/>
            <person name="Xiao G."/>
            <person name="Zheng P."/>
            <person name="Xia Y."/>
            <person name="Zhang X."/>
            <person name="St Leger R.J."/>
            <person name="Liu X."/>
            <person name="Wang C."/>
        </authorList>
    </citation>
    <scope>NUCLEOTIDE SEQUENCE [LARGE SCALE GENOMIC DNA]</scope>
    <source>
        <strain evidence="6">Co18 / CGMCC 3.14243</strain>
        <tissue evidence="5">Fruit-body</tissue>
    </source>
</reference>
<evidence type="ECO:0000259" key="4">
    <source>
        <dbReference type="Pfam" id="PF00891"/>
    </source>
</evidence>
<evidence type="ECO:0000256" key="2">
    <source>
        <dbReference type="ARBA" id="ARBA00022679"/>
    </source>
</evidence>
<dbReference type="GO" id="GO:0008171">
    <property type="term" value="F:O-methyltransferase activity"/>
    <property type="evidence" value="ECO:0007669"/>
    <property type="project" value="InterPro"/>
</dbReference>
<keyword evidence="3" id="KW-0949">S-adenosyl-L-methionine</keyword>
<sequence length="412" mass="45214">MDKMLNTNDKATIHGALAEARQLVASLEAFDGTSNSKLSLLKHANKIRAALEEPFHMANRLVDSTSIVAAFYILIHIKALDKLPTQGSVAAADMATACGVHVSVITRSMRVLVNHGIAHETGRDEYAHNTLSRAFQPDALGSIMFVYGDLMRAWGAVPDHSKSHEPEELHDNRKSPFAFAMGLESESTVFYDVISMDPARRMMWNLTIQITGELVPILGMFPFERLEAQVKREPQRPFVVEIGGGRGQALLAIREHCGGSFGGKMLLQDLPIVIESLKPDEIPGIEPMSYNMFTPQPVTNAHVYLMRNLLVDHPDAVVVDILKNTVSAMSPDSRLIVNDILPPDRVTVGGSTMACLLDFVLLTTGGKARSIGEHRHIFDEVGLELVKVYKSEDGQAVMLETRLKDTVTQGGL</sequence>
<accession>T5AFD0</accession>
<dbReference type="InterPro" id="IPR016461">
    <property type="entry name" value="COMT-like"/>
</dbReference>
<dbReference type="Gene3D" id="1.10.10.10">
    <property type="entry name" value="Winged helix-like DNA-binding domain superfamily/Winged helix DNA-binding domain"/>
    <property type="match status" value="1"/>
</dbReference>
<dbReference type="InterPro" id="IPR029063">
    <property type="entry name" value="SAM-dependent_MTases_sf"/>
</dbReference>
<gene>
    <name evidence="5" type="ORF">OCS_03738</name>
</gene>
<proteinExistence type="predicted"/>
<dbReference type="PANTHER" id="PTHR43712">
    <property type="entry name" value="PUTATIVE (AFU_ORTHOLOGUE AFUA_4G14580)-RELATED"/>
    <property type="match status" value="1"/>
</dbReference>
<dbReference type="SUPFAM" id="SSF46785">
    <property type="entry name" value="Winged helix' DNA-binding domain"/>
    <property type="match status" value="1"/>
</dbReference>
<dbReference type="InterPro" id="IPR036390">
    <property type="entry name" value="WH_DNA-bd_sf"/>
</dbReference>
<dbReference type="Pfam" id="PF00891">
    <property type="entry name" value="Methyltransf_2"/>
    <property type="match status" value="1"/>
</dbReference>
<keyword evidence="1 5" id="KW-0489">Methyltransferase</keyword>
<dbReference type="InterPro" id="IPR001077">
    <property type="entry name" value="COMT_C"/>
</dbReference>
<dbReference type="EMBL" id="KE652777">
    <property type="protein sequence ID" value="EQL00553.1"/>
    <property type="molecule type" value="Genomic_DNA"/>
</dbReference>
<dbReference type="PANTHER" id="PTHR43712:SF2">
    <property type="entry name" value="O-METHYLTRANSFERASE CICE"/>
    <property type="match status" value="1"/>
</dbReference>